<name>A0A1Q9GYD1_PHODP</name>
<dbReference type="Proteomes" id="UP000516656">
    <property type="component" value="Chromosome 1"/>
</dbReference>
<protein>
    <submittedName>
        <fullName evidence="3">Uncharacterized protein</fullName>
    </submittedName>
</protein>
<evidence type="ECO:0000256" key="1">
    <source>
        <dbReference type="SAM" id="Coils"/>
    </source>
</evidence>
<evidence type="ECO:0000313" key="4">
    <source>
        <dbReference type="Proteomes" id="UP000218676"/>
    </source>
</evidence>
<feature type="coiled-coil region" evidence="1">
    <location>
        <begin position="100"/>
        <end position="137"/>
    </location>
</feature>
<dbReference type="AlphaFoldDB" id="A0A1Q9GYD1"/>
<evidence type="ECO:0000313" key="5">
    <source>
        <dbReference type="Proteomes" id="UP000516656"/>
    </source>
</evidence>
<keyword evidence="1" id="KW-0175">Coiled coil</keyword>
<reference evidence="4" key="2">
    <citation type="submission" date="2017-05" db="EMBL/GenBank/DDBJ databases">
        <title>Whole genome sequence of fish pathogenic bacteria, Photobacterium damselae subsp. piscicida, strain 91-197, isolated from hybrid striped bass (Morone sp.) in USA.</title>
        <authorList>
            <person name="Teru Y."/>
            <person name="Hikima J."/>
            <person name="Kono T."/>
            <person name="Sakai M."/>
            <person name="Takano T."/>
            <person name="Hawke J.P."/>
            <person name="Takeyama H."/>
            <person name="Aoki T."/>
        </authorList>
    </citation>
    <scope>NUCLEOTIDE SEQUENCE [LARGE SCALE GENOMIC DNA]</scope>
    <source>
        <strain evidence="4">91-197</strain>
    </source>
</reference>
<accession>A0A1Q9GYD1</accession>
<gene>
    <name evidence="3" type="ORF">IC627_13490</name>
    <name evidence="2" type="ORF">PDPUS_1_00439</name>
</gene>
<evidence type="ECO:0000313" key="2">
    <source>
        <dbReference type="EMBL" id="BAX51814.1"/>
    </source>
</evidence>
<reference evidence="3 5" key="3">
    <citation type="submission" date="2020-09" db="EMBL/GenBank/DDBJ databases">
        <title>Complete, closed and curated genome sequences of Photobacterium damselae subsp. piscicida isolates from Australia indicate localised evolution and additional plasmid-borne pathogenicity mechanisms.</title>
        <authorList>
            <person name="Baseggio L."/>
            <person name="Silayeva O."/>
            <person name="Buller N."/>
            <person name="Landos M."/>
            <person name="Engelstaedter J."/>
            <person name="Barnes A.C."/>
        </authorList>
    </citation>
    <scope>NUCLEOTIDE SEQUENCE [LARGE SCALE GENOMIC DNA]</scope>
    <source>
        <strain evidence="3 5">AS-16-0540-1</strain>
    </source>
</reference>
<dbReference type="EMBL" id="AP018045">
    <property type="protein sequence ID" value="BAX51814.1"/>
    <property type="molecule type" value="Genomic_DNA"/>
</dbReference>
<dbReference type="EMBL" id="CP061854">
    <property type="protein sequence ID" value="QOD56216.1"/>
    <property type="molecule type" value="Genomic_DNA"/>
</dbReference>
<sequence length="213" mass="24223">MPKGARKGENRFKDSQDASVKTRVLRFEEHVVPKMKAMCDLVHIPNKTAFQKICAEVFNENLPVNMKEITHRAIATNAKYWSIVGIVYYSYYDSDDSKSLNFLKKEAVKKLEDKEKVEKLEQEKKSLAQENLALKAYISKSKLQDKASDENTTIDHEVVNNLIATIDFLITATEGIVDINKEERSITNLALDINSVLSKSISCTYFNILEGKL</sequence>
<proteinExistence type="predicted"/>
<reference evidence="2" key="1">
    <citation type="journal article" date="2017" name="Genome Announc.">
        <title>Whole-Genome Sequence of Photobacterium damselae subsp. piscicida Strain 91-197, Isolated from Hybrid Striped Bass (Morone sp.) in the United States.</title>
        <authorList>
            <person name="Teru Y."/>
            <person name="Hikima J."/>
            <person name="Kono T."/>
            <person name="Sakai M."/>
            <person name="Takano T."/>
            <person name="Hawke J.P."/>
            <person name="Takeyama H."/>
            <person name="Aoki T."/>
        </authorList>
    </citation>
    <scope>NUCLEOTIDE SEQUENCE</scope>
    <source>
        <strain evidence="2">91-197</strain>
    </source>
</reference>
<dbReference type="Proteomes" id="UP000218676">
    <property type="component" value="Chromosome 1"/>
</dbReference>
<dbReference type="RefSeq" id="WP_044176855.1">
    <property type="nucleotide sequence ID" value="NZ_AP018045.1"/>
</dbReference>
<organism evidence="3 5">
    <name type="scientific">Photobacterium damsela subsp. piscicida</name>
    <name type="common">Pasteurella piscicida</name>
    <dbReference type="NCBI Taxonomy" id="38294"/>
    <lineage>
        <taxon>Bacteria</taxon>
        <taxon>Pseudomonadati</taxon>
        <taxon>Pseudomonadota</taxon>
        <taxon>Gammaproteobacteria</taxon>
        <taxon>Vibrionales</taxon>
        <taxon>Vibrionaceae</taxon>
        <taxon>Photobacterium</taxon>
    </lineage>
</organism>
<evidence type="ECO:0000313" key="3">
    <source>
        <dbReference type="EMBL" id="QOD56216.1"/>
    </source>
</evidence>